<evidence type="ECO:0000313" key="2">
    <source>
        <dbReference type="EMBL" id="KAK9726907.1"/>
    </source>
</evidence>
<reference evidence="2" key="1">
    <citation type="submission" date="2024-03" db="EMBL/GenBank/DDBJ databases">
        <title>WGS assembly of Saponaria officinalis var. Norfolk2.</title>
        <authorList>
            <person name="Jenkins J."/>
            <person name="Shu S."/>
            <person name="Grimwood J."/>
            <person name="Barry K."/>
            <person name="Goodstein D."/>
            <person name="Schmutz J."/>
            <person name="Leebens-Mack J."/>
            <person name="Osbourn A."/>
        </authorList>
    </citation>
    <scope>NUCLEOTIDE SEQUENCE [LARGE SCALE GENOMIC DNA]</scope>
    <source>
        <strain evidence="2">JIC</strain>
    </source>
</reference>
<dbReference type="PANTHER" id="PTHR34222">
    <property type="entry name" value="GAG_PRE-INTEGRS DOMAIN-CONTAINING PROTEIN"/>
    <property type="match status" value="1"/>
</dbReference>
<organism evidence="2 3">
    <name type="scientific">Saponaria officinalis</name>
    <name type="common">Common soapwort</name>
    <name type="synonym">Lychnis saponaria</name>
    <dbReference type="NCBI Taxonomy" id="3572"/>
    <lineage>
        <taxon>Eukaryota</taxon>
        <taxon>Viridiplantae</taxon>
        <taxon>Streptophyta</taxon>
        <taxon>Embryophyta</taxon>
        <taxon>Tracheophyta</taxon>
        <taxon>Spermatophyta</taxon>
        <taxon>Magnoliopsida</taxon>
        <taxon>eudicotyledons</taxon>
        <taxon>Gunneridae</taxon>
        <taxon>Pentapetalae</taxon>
        <taxon>Caryophyllales</taxon>
        <taxon>Caryophyllaceae</taxon>
        <taxon>Caryophylleae</taxon>
        <taxon>Saponaria</taxon>
    </lineage>
</organism>
<evidence type="ECO:0000313" key="3">
    <source>
        <dbReference type="Proteomes" id="UP001443914"/>
    </source>
</evidence>
<sequence length="366" mass="41955">MCWKKRYIVANGARKFKLNRESYEAAQNGRYVEDYYTQLKMIWDELDNMSTLPSITKITTDIAEYLKAVEAQAEERKLFQFLNGLDKEYEVLRSNILMMDPLPSVEHTVSLMLQEELQANNLGNAKSQESSALLSKGEFEREKCVHCGRDNHKSELCWEIKGYPVGHPKHRKTNYKPGFRGGGFRQQRTFQTNPRQQNFKRTAANVRADQTDLSAAIGVATLQLENLLKMVPSNTNANKEGGESEEELECNFAGMTNYNSQTHDNWIIDSGATNHMSSKLGVMNNVKKLQTKLRISLPDERYVLVTHKGEVDLNEDLQLKDVLYVPSFKQNLMSVQKLIKENHCYVTFFYSYCYVQGCTKGKVKGI</sequence>
<name>A0AAW1KZH4_SAPOF</name>
<dbReference type="PANTHER" id="PTHR34222:SF97">
    <property type="entry name" value="CATALYTIC REGION, PUTATIVE-RELATED"/>
    <property type="match status" value="1"/>
</dbReference>
<comment type="caution">
    <text evidence="2">The sequence shown here is derived from an EMBL/GenBank/DDBJ whole genome shotgun (WGS) entry which is preliminary data.</text>
</comment>
<dbReference type="AlphaFoldDB" id="A0AAW1KZH4"/>
<dbReference type="Pfam" id="PF22936">
    <property type="entry name" value="Pol_BBD"/>
    <property type="match status" value="1"/>
</dbReference>
<gene>
    <name evidence="2" type="ORF">RND81_05G244800</name>
</gene>
<proteinExistence type="predicted"/>
<dbReference type="EMBL" id="JBDFQZ010000005">
    <property type="protein sequence ID" value="KAK9726907.1"/>
    <property type="molecule type" value="Genomic_DNA"/>
</dbReference>
<protein>
    <recommendedName>
        <fullName evidence="1">Retrovirus-related Pol polyprotein from transposon TNT 1-94-like beta-barrel domain-containing protein</fullName>
    </recommendedName>
</protein>
<accession>A0AAW1KZH4</accession>
<dbReference type="Proteomes" id="UP001443914">
    <property type="component" value="Unassembled WGS sequence"/>
</dbReference>
<dbReference type="InterPro" id="IPR054722">
    <property type="entry name" value="PolX-like_BBD"/>
</dbReference>
<evidence type="ECO:0000259" key="1">
    <source>
        <dbReference type="Pfam" id="PF22936"/>
    </source>
</evidence>
<keyword evidence="3" id="KW-1185">Reference proteome</keyword>
<feature type="domain" description="Retrovirus-related Pol polyprotein from transposon TNT 1-94-like beta-barrel" evidence="1">
    <location>
        <begin position="266"/>
        <end position="341"/>
    </location>
</feature>